<reference evidence="7 8" key="1">
    <citation type="submission" date="2016-10" db="EMBL/GenBank/DDBJ databases">
        <authorList>
            <person name="de Groot N.N."/>
        </authorList>
    </citation>
    <scope>NUCLEOTIDE SEQUENCE [LARGE SCALE GENOMIC DNA]</scope>
    <source>
        <strain evidence="7 8">DSM 44215</strain>
    </source>
</reference>
<evidence type="ECO:0000256" key="5">
    <source>
        <dbReference type="SAM" id="MobiDB-lite"/>
    </source>
</evidence>
<dbReference type="Gene3D" id="3.40.190.10">
    <property type="entry name" value="Periplasmic binding protein-like II"/>
    <property type="match status" value="2"/>
</dbReference>
<dbReference type="Proteomes" id="UP000183180">
    <property type="component" value="Unassembled WGS sequence"/>
</dbReference>
<dbReference type="Pfam" id="PF00126">
    <property type="entry name" value="HTH_1"/>
    <property type="match status" value="1"/>
</dbReference>
<dbReference type="InterPro" id="IPR005119">
    <property type="entry name" value="LysR_subst-bd"/>
</dbReference>
<evidence type="ECO:0000313" key="7">
    <source>
        <dbReference type="EMBL" id="SDU46186.1"/>
    </source>
</evidence>
<dbReference type="Gene3D" id="1.10.10.10">
    <property type="entry name" value="Winged helix-like DNA-binding domain superfamily/Winged helix DNA-binding domain"/>
    <property type="match status" value="1"/>
</dbReference>
<evidence type="ECO:0000256" key="3">
    <source>
        <dbReference type="ARBA" id="ARBA00023125"/>
    </source>
</evidence>
<sequence>MNSSAPSSESRQRKVTTIGSGVTSNGCAHTNSNSGGLAVETSAIHYVPLLETLSVLGQSQSISQAAERLNMTQQAVSARIKRLERSVGQQLVSRTRFGSVLTPAGVTLAGMAEELLGVVERIDTTMGSLRGGDHAVVRVAASLTVTEYLFPRWLVQLRELFGDAAAVTAANSSTVFELVRGGGHNLGFVETPDLPGDLRSRKVSRDELVLVVAPSHPWAAGHRTGADAEGVSLAQLAATPLVTREIGSGTRLSYERMVQSRLPGTAIAPPALELPTNAAVKTAVIGGTGPAVLSVLIVRDDIESGRMQVIPIKNTRLIRNITAVWSPRNNALTEPARHLLEVAERRSFRR</sequence>
<dbReference type="PROSITE" id="PS50931">
    <property type="entry name" value="HTH_LYSR"/>
    <property type="match status" value="1"/>
</dbReference>
<feature type="domain" description="HTH lysR-type" evidence="6">
    <location>
        <begin position="49"/>
        <end position="102"/>
    </location>
</feature>
<dbReference type="SUPFAM" id="SSF53850">
    <property type="entry name" value="Periplasmic binding protein-like II"/>
    <property type="match status" value="1"/>
</dbReference>
<dbReference type="AlphaFoldDB" id="A0A1H2IQM2"/>
<gene>
    <name evidence="7" type="ORF">SAMN04488548_1341346</name>
</gene>
<evidence type="ECO:0000313" key="8">
    <source>
        <dbReference type="Proteomes" id="UP000183180"/>
    </source>
</evidence>
<protein>
    <submittedName>
        <fullName evidence="7">DNA-binding transcriptional regulator, LysR family</fullName>
    </submittedName>
</protein>
<organism evidence="7 8">
    <name type="scientific">Gordonia westfalica</name>
    <dbReference type="NCBI Taxonomy" id="158898"/>
    <lineage>
        <taxon>Bacteria</taxon>
        <taxon>Bacillati</taxon>
        <taxon>Actinomycetota</taxon>
        <taxon>Actinomycetes</taxon>
        <taxon>Mycobacteriales</taxon>
        <taxon>Gordoniaceae</taxon>
        <taxon>Gordonia</taxon>
    </lineage>
</organism>
<dbReference type="PRINTS" id="PR00039">
    <property type="entry name" value="HTHLYSR"/>
</dbReference>
<comment type="similarity">
    <text evidence="1">Belongs to the LysR transcriptional regulatory family.</text>
</comment>
<dbReference type="InterPro" id="IPR036390">
    <property type="entry name" value="WH_DNA-bd_sf"/>
</dbReference>
<dbReference type="STRING" id="158898.SAMN04488548_1341346"/>
<dbReference type="PANTHER" id="PTHR30126:SF39">
    <property type="entry name" value="HTH-TYPE TRANSCRIPTIONAL REGULATOR CYSL"/>
    <property type="match status" value="1"/>
</dbReference>
<proteinExistence type="inferred from homology"/>
<evidence type="ECO:0000256" key="1">
    <source>
        <dbReference type="ARBA" id="ARBA00009437"/>
    </source>
</evidence>
<keyword evidence="2" id="KW-0805">Transcription regulation</keyword>
<keyword evidence="3 7" id="KW-0238">DNA-binding</keyword>
<dbReference type="SUPFAM" id="SSF46785">
    <property type="entry name" value="Winged helix' DNA-binding domain"/>
    <property type="match status" value="1"/>
</dbReference>
<keyword evidence="4" id="KW-0804">Transcription</keyword>
<evidence type="ECO:0000256" key="4">
    <source>
        <dbReference type="ARBA" id="ARBA00023163"/>
    </source>
</evidence>
<dbReference type="Pfam" id="PF03466">
    <property type="entry name" value="LysR_substrate"/>
    <property type="match status" value="1"/>
</dbReference>
<accession>A0A1H2IQM2</accession>
<dbReference type="GO" id="GO:0003700">
    <property type="term" value="F:DNA-binding transcription factor activity"/>
    <property type="evidence" value="ECO:0007669"/>
    <property type="project" value="InterPro"/>
</dbReference>
<dbReference type="PANTHER" id="PTHR30126">
    <property type="entry name" value="HTH-TYPE TRANSCRIPTIONAL REGULATOR"/>
    <property type="match status" value="1"/>
</dbReference>
<dbReference type="InterPro" id="IPR036388">
    <property type="entry name" value="WH-like_DNA-bd_sf"/>
</dbReference>
<dbReference type="InterPro" id="IPR000847">
    <property type="entry name" value="LysR_HTH_N"/>
</dbReference>
<dbReference type="GO" id="GO:0000976">
    <property type="term" value="F:transcription cis-regulatory region binding"/>
    <property type="evidence" value="ECO:0007669"/>
    <property type="project" value="TreeGrafter"/>
</dbReference>
<evidence type="ECO:0000259" key="6">
    <source>
        <dbReference type="PROSITE" id="PS50931"/>
    </source>
</evidence>
<dbReference type="EMBL" id="FNLM01000034">
    <property type="protein sequence ID" value="SDU46186.1"/>
    <property type="molecule type" value="Genomic_DNA"/>
</dbReference>
<evidence type="ECO:0000256" key="2">
    <source>
        <dbReference type="ARBA" id="ARBA00023015"/>
    </source>
</evidence>
<feature type="region of interest" description="Disordered" evidence="5">
    <location>
        <begin position="1"/>
        <end position="33"/>
    </location>
</feature>
<name>A0A1H2IQM2_9ACTN</name>